<dbReference type="GO" id="GO:0005525">
    <property type="term" value="F:GTP binding"/>
    <property type="evidence" value="ECO:0007669"/>
    <property type="project" value="UniProtKB-KW"/>
</dbReference>
<gene>
    <name evidence="3" type="ORF">HINF_LOCUS66360</name>
    <name evidence="4" type="ORF">HINF_LOCUS8125</name>
</gene>
<dbReference type="SMART" id="SM00174">
    <property type="entry name" value="RHO"/>
    <property type="match status" value="1"/>
</dbReference>
<evidence type="ECO:0000313" key="5">
    <source>
        <dbReference type="Proteomes" id="UP001642409"/>
    </source>
</evidence>
<reference evidence="4 5" key="2">
    <citation type="submission" date="2024-07" db="EMBL/GenBank/DDBJ databases">
        <authorList>
            <person name="Akdeniz Z."/>
        </authorList>
    </citation>
    <scope>NUCLEOTIDE SEQUENCE [LARGE SCALE GENOMIC DNA]</scope>
</reference>
<evidence type="ECO:0000256" key="2">
    <source>
        <dbReference type="ARBA" id="ARBA00023134"/>
    </source>
</evidence>
<keyword evidence="1" id="KW-0547">Nucleotide-binding</keyword>
<evidence type="ECO:0000256" key="1">
    <source>
        <dbReference type="ARBA" id="ARBA00022741"/>
    </source>
</evidence>
<dbReference type="Gene3D" id="3.40.50.300">
    <property type="entry name" value="P-loop containing nucleotide triphosphate hydrolases"/>
    <property type="match status" value="1"/>
</dbReference>
<dbReference type="Proteomes" id="UP001642409">
    <property type="component" value="Unassembled WGS sequence"/>
</dbReference>
<dbReference type="EMBL" id="CAXDID020000017">
    <property type="protein sequence ID" value="CAL5984489.1"/>
    <property type="molecule type" value="Genomic_DNA"/>
</dbReference>
<evidence type="ECO:0000313" key="4">
    <source>
        <dbReference type="EMBL" id="CAL5984489.1"/>
    </source>
</evidence>
<accession>A0AA86UZP5</accession>
<sequence>MKCLLVGDRTVGKTSLAALYQTRKYNKNYDPMLDDIVKKTVKHNSYPIQFNLWDCSYTNYYDLVRPIMQSDTDVVLVCYSVENKISLNNSVPVADFGENFCFRMTLYQTIIQGWSILVFFVETITTSNANEKSYSLIFVRQLVNYYRPTFLMVNTRTNISELTKYTLVLWFRKDFGAQFHILNCAKVNLVQTKILQYLYHKQLDFSLILNLQRYSRLYIQF</sequence>
<name>A0AA86UZP5_9EUKA</name>
<keyword evidence="5" id="KW-1185">Reference proteome</keyword>
<dbReference type="InterPro" id="IPR003578">
    <property type="entry name" value="Small_GTPase_Rho"/>
</dbReference>
<dbReference type="PANTHER" id="PTHR24072">
    <property type="entry name" value="RHO FAMILY GTPASE"/>
    <property type="match status" value="1"/>
</dbReference>
<dbReference type="GO" id="GO:0007264">
    <property type="term" value="P:small GTPase-mediated signal transduction"/>
    <property type="evidence" value="ECO:0007669"/>
    <property type="project" value="InterPro"/>
</dbReference>
<dbReference type="SUPFAM" id="SSF52540">
    <property type="entry name" value="P-loop containing nucleoside triphosphate hydrolases"/>
    <property type="match status" value="1"/>
</dbReference>
<comment type="caution">
    <text evidence="3">The sequence shown here is derived from an EMBL/GenBank/DDBJ whole genome shotgun (WGS) entry which is preliminary data.</text>
</comment>
<keyword evidence="2" id="KW-0342">GTP-binding</keyword>
<dbReference type="AlphaFoldDB" id="A0AA86UZP5"/>
<organism evidence="3">
    <name type="scientific">Hexamita inflata</name>
    <dbReference type="NCBI Taxonomy" id="28002"/>
    <lineage>
        <taxon>Eukaryota</taxon>
        <taxon>Metamonada</taxon>
        <taxon>Diplomonadida</taxon>
        <taxon>Hexamitidae</taxon>
        <taxon>Hexamitinae</taxon>
        <taxon>Hexamita</taxon>
    </lineage>
</organism>
<dbReference type="InterPro" id="IPR027417">
    <property type="entry name" value="P-loop_NTPase"/>
</dbReference>
<evidence type="ECO:0000313" key="3">
    <source>
        <dbReference type="EMBL" id="CAI9978715.1"/>
    </source>
</evidence>
<dbReference type="GO" id="GO:0003924">
    <property type="term" value="F:GTPase activity"/>
    <property type="evidence" value="ECO:0007669"/>
    <property type="project" value="InterPro"/>
</dbReference>
<reference evidence="3" key="1">
    <citation type="submission" date="2023-06" db="EMBL/GenBank/DDBJ databases">
        <authorList>
            <person name="Kurt Z."/>
        </authorList>
    </citation>
    <scope>NUCLEOTIDE SEQUENCE</scope>
</reference>
<dbReference type="Pfam" id="PF00071">
    <property type="entry name" value="Ras"/>
    <property type="match status" value="1"/>
</dbReference>
<dbReference type="InterPro" id="IPR001806">
    <property type="entry name" value="Small_GTPase"/>
</dbReference>
<proteinExistence type="predicted"/>
<protein>
    <submittedName>
        <fullName evidence="3">Rac/Rho-like protein</fullName>
    </submittedName>
    <submittedName>
        <fullName evidence="4">Rac/Rho-like_protein</fullName>
    </submittedName>
</protein>
<dbReference type="EMBL" id="CATOUU010001186">
    <property type="protein sequence ID" value="CAI9978715.1"/>
    <property type="molecule type" value="Genomic_DNA"/>
</dbReference>